<proteinExistence type="predicted"/>
<dbReference type="EMBL" id="GBXM01025813">
    <property type="protein sequence ID" value="JAH82764.1"/>
    <property type="molecule type" value="Transcribed_RNA"/>
</dbReference>
<name>A0A0E9VXB2_ANGAN</name>
<keyword evidence="1" id="KW-0812">Transmembrane</keyword>
<reference evidence="2" key="2">
    <citation type="journal article" date="2015" name="Fish Shellfish Immunol.">
        <title>Early steps in the European eel (Anguilla anguilla)-Vibrio vulnificus interaction in the gills: Role of the RtxA13 toxin.</title>
        <authorList>
            <person name="Callol A."/>
            <person name="Pajuelo D."/>
            <person name="Ebbesson L."/>
            <person name="Teles M."/>
            <person name="MacKenzie S."/>
            <person name="Amaro C."/>
        </authorList>
    </citation>
    <scope>NUCLEOTIDE SEQUENCE</scope>
</reference>
<keyword evidence="1" id="KW-0472">Membrane</keyword>
<protein>
    <submittedName>
        <fullName evidence="2">Uncharacterized protein</fullName>
    </submittedName>
</protein>
<evidence type="ECO:0000313" key="2">
    <source>
        <dbReference type="EMBL" id="JAH82764.1"/>
    </source>
</evidence>
<dbReference type="AlphaFoldDB" id="A0A0E9VXB2"/>
<accession>A0A0E9VXB2</accession>
<evidence type="ECO:0000256" key="1">
    <source>
        <dbReference type="SAM" id="Phobius"/>
    </source>
</evidence>
<sequence length="37" mass="4527">MSLPTFSSQFVFCLFFFYLVQVLYYTTVYHCLWFPST</sequence>
<keyword evidence="1" id="KW-1133">Transmembrane helix</keyword>
<reference evidence="2" key="1">
    <citation type="submission" date="2014-11" db="EMBL/GenBank/DDBJ databases">
        <authorList>
            <person name="Amaro Gonzalez C."/>
        </authorList>
    </citation>
    <scope>NUCLEOTIDE SEQUENCE</scope>
</reference>
<feature type="transmembrane region" description="Helical" evidence="1">
    <location>
        <begin position="6"/>
        <end position="26"/>
    </location>
</feature>
<organism evidence="2">
    <name type="scientific">Anguilla anguilla</name>
    <name type="common">European freshwater eel</name>
    <name type="synonym">Muraena anguilla</name>
    <dbReference type="NCBI Taxonomy" id="7936"/>
    <lineage>
        <taxon>Eukaryota</taxon>
        <taxon>Metazoa</taxon>
        <taxon>Chordata</taxon>
        <taxon>Craniata</taxon>
        <taxon>Vertebrata</taxon>
        <taxon>Euteleostomi</taxon>
        <taxon>Actinopterygii</taxon>
        <taxon>Neopterygii</taxon>
        <taxon>Teleostei</taxon>
        <taxon>Anguilliformes</taxon>
        <taxon>Anguillidae</taxon>
        <taxon>Anguilla</taxon>
    </lineage>
</organism>